<evidence type="ECO:0000313" key="12">
    <source>
        <dbReference type="EMBL" id="KAI5067726.1"/>
    </source>
</evidence>
<dbReference type="Gene3D" id="3.30.200.20">
    <property type="entry name" value="Phosphorylase Kinase, domain 1"/>
    <property type="match status" value="1"/>
</dbReference>
<dbReference type="GO" id="GO:0005634">
    <property type="term" value="C:nucleus"/>
    <property type="evidence" value="ECO:0007669"/>
    <property type="project" value="TreeGrafter"/>
</dbReference>
<keyword evidence="13" id="KW-1185">Reference proteome</keyword>
<dbReference type="SMART" id="SM00220">
    <property type="entry name" value="S_TKc"/>
    <property type="match status" value="1"/>
</dbReference>
<dbReference type="Proteomes" id="UP000886520">
    <property type="component" value="Chromosome 17"/>
</dbReference>
<dbReference type="GO" id="GO:0004693">
    <property type="term" value="F:cyclin-dependent protein serine/threonine kinase activity"/>
    <property type="evidence" value="ECO:0007669"/>
    <property type="project" value="UniProtKB-EC"/>
</dbReference>
<gene>
    <name evidence="12" type="ORF">GOP47_0018254</name>
</gene>
<dbReference type="OrthoDB" id="1732493at2759"/>
<dbReference type="AlphaFoldDB" id="A0A9D4UI33"/>
<accession>A0A9D4UI33</accession>
<dbReference type="GO" id="GO:0010556">
    <property type="term" value="P:regulation of macromolecule biosynthetic process"/>
    <property type="evidence" value="ECO:0007669"/>
    <property type="project" value="UniProtKB-ARBA"/>
</dbReference>
<keyword evidence="5" id="KW-0808">Transferase</keyword>
<evidence type="ECO:0000313" key="13">
    <source>
        <dbReference type="Proteomes" id="UP000886520"/>
    </source>
</evidence>
<evidence type="ECO:0000256" key="10">
    <source>
        <dbReference type="ARBA" id="ARBA00048367"/>
    </source>
</evidence>
<evidence type="ECO:0000256" key="9">
    <source>
        <dbReference type="ARBA" id="ARBA00047811"/>
    </source>
</evidence>
<feature type="domain" description="Protein kinase" evidence="11">
    <location>
        <begin position="123"/>
        <end position="414"/>
    </location>
</feature>
<evidence type="ECO:0000256" key="4">
    <source>
        <dbReference type="ARBA" id="ARBA00022553"/>
    </source>
</evidence>
<keyword evidence="4" id="KW-0597">Phosphoprotein</keyword>
<dbReference type="Pfam" id="PF00069">
    <property type="entry name" value="Pkinase"/>
    <property type="match status" value="1"/>
</dbReference>
<dbReference type="GO" id="GO:0005524">
    <property type="term" value="F:ATP binding"/>
    <property type="evidence" value="ECO:0007669"/>
    <property type="project" value="UniProtKB-KW"/>
</dbReference>
<keyword evidence="8" id="KW-0067">ATP-binding</keyword>
<dbReference type="PANTHER" id="PTHR24056">
    <property type="entry name" value="CELL DIVISION PROTEIN KINASE"/>
    <property type="match status" value="1"/>
</dbReference>
<dbReference type="FunFam" id="3.30.200.20:FF:000172">
    <property type="entry name" value="cyclin-dependent kinase G-2 isoform X1"/>
    <property type="match status" value="1"/>
</dbReference>
<dbReference type="InterPro" id="IPR011009">
    <property type="entry name" value="Kinase-like_dom_sf"/>
</dbReference>
<dbReference type="InterPro" id="IPR008271">
    <property type="entry name" value="Ser/Thr_kinase_AS"/>
</dbReference>
<dbReference type="PANTHER" id="PTHR24056:SF107">
    <property type="entry name" value="CYCLIN-DEPENDENT KINASE 11A-RELATED"/>
    <property type="match status" value="1"/>
</dbReference>
<keyword evidence="6" id="KW-0547">Nucleotide-binding</keyword>
<comment type="caution">
    <text evidence="12">The sequence shown here is derived from an EMBL/GenBank/DDBJ whole genome shotgun (WGS) entry which is preliminary data.</text>
</comment>
<comment type="similarity">
    <text evidence="1">Belongs to the protein kinase superfamily. CMGC Ser/Thr protein kinase family. CDC2/CDKX subfamily.</text>
</comment>
<dbReference type="FunFam" id="1.10.510.10:FF:000211">
    <property type="entry name" value="Cyclin-dependent kinase G-2"/>
    <property type="match status" value="1"/>
</dbReference>
<name>A0A9D4UI33_ADICA</name>
<evidence type="ECO:0000256" key="7">
    <source>
        <dbReference type="ARBA" id="ARBA00022777"/>
    </source>
</evidence>
<dbReference type="EC" id="2.7.11.22" evidence="2"/>
<dbReference type="PROSITE" id="PS00108">
    <property type="entry name" value="PROTEIN_KINASE_ST"/>
    <property type="match status" value="1"/>
</dbReference>
<evidence type="ECO:0000259" key="11">
    <source>
        <dbReference type="PROSITE" id="PS50011"/>
    </source>
</evidence>
<protein>
    <recommendedName>
        <fullName evidence="2">cyclin-dependent kinase</fullName>
        <ecNumber evidence="2">2.7.11.22</ecNumber>
    </recommendedName>
</protein>
<sequence length="465" mass="53192">MASPLQPLSSSSGMGTFHCHHSSAPYPKVGREVVLSPEPGEYIKEKLETTNETSYVFDALKENEDVRDESDLNIGEHMVLDKDIDEEEYCDVDSEEEEIVLVQAAPLVRTINMLQGCRSVDEFERLNKINEGAYGVVYRARDKKTGEIVALKKLKLEKEREGFPMTSLREINVLLSVHHPCVMEVKEVVVGSSFNDIFMVMEYMEHDLKGLMETIRYPFSQSDVKCLMLQLFQGVMHLHDNWVIHRDLKTSNLLYNNRGKLKICDFGLARQCGSPLKTYTNMVVTLWYRAPELLLGCKQYSTAVDMWSLGCIMAEILTREPLFKGVNELDQLDKIFKVLGTPNKTIWPDFLKLPGVRIKFTKQPFNKLREKFPPTAFVAKTPLSEEGFDLLSRLLTYDPQKRITAEEALQHKWFKEFPFPKMKELMPTYLSRSDGGRRSSSIGPLVELRKRELCQAEVGVSGLFG</sequence>
<dbReference type="Gene3D" id="1.10.510.10">
    <property type="entry name" value="Transferase(Phosphotransferase) domain 1"/>
    <property type="match status" value="1"/>
</dbReference>
<keyword evidence="7" id="KW-0418">Kinase</keyword>
<dbReference type="GO" id="GO:0080090">
    <property type="term" value="P:regulation of primary metabolic process"/>
    <property type="evidence" value="ECO:0007669"/>
    <property type="project" value="UniProtKB-ARBA"/>
</dbReference>
<dbReference type="GO" id="GO:0007346">
    <property type="term" value="P:regulation of mitotic cell cycle"/>
    <property type="evidence" value="ECO:0007669"/>
    <property type="project" value="TreeGrafter"/>
</dbReference>
<dbReference type="InterPro" id="IPR050108">
    <property type="entry name" value="CDK"/>
</dbReference>
<dbReference type="EMBL" id="JABFUD020000017">
    <property type="protein sequence ID" value="KAI5067726.1"/>
    <property type="molecule type" value="Genomic_DNA"/>
</dbReference>
<dbReference type="PROSITE" id="PS50011">
    <property type="entry name" value="PROTEIN_KINASE_DOM"/>
    <property type="match status" value="1"/>
</dbReference>
<dbReference type="InterPro" id="IPR045267">
    <property type="entry name" value="CDK11/PITSLRE_STKc"/>
</dbReference>
<organism evidence="12 13">
    <name type="scientific">Adiantum capillus-veneris</name>
    <name type="common">Maidenhair fern</name>
    <dbReference type="NCBI Taxonomy" id="13818"/>
    <lineage>
        <taxon>Eukaryota</taxon>
        <taxon>Viridiplantae</taxon>
        <taxon>Streptophyta</taxon>
        <taxon>Embryophyta</taxon>
        <taxon>Tracheophyta</taxon>
        <taxon>Polypodiopsida</taxon>
        <taxon>Polypodiidae</taxon>
        <taxon>Polypodiales</taxon>
        <taxon>Pteridineae</taxon>
        <taxon>Pteridaceae</taxon>
        <taxon>Vittarioideae</taxon>
        <taxon>Adiantum</taxon>
    </lineage>
</organism>
<evidence type="ECO:0000256" key="6">
    <source>
        <dbReference type="ARBA" id="ARBA00022741"/>
    </source>
</evidence>
<evidence type="ECO:0000256" key="5">
    <source>
        <dbReference type="ARBA" id="ARBA00022679"/>
    </source>
</evidence>
<evidence type="ECO:0000256" key="1">
    <source>
        <dbReference type="ARBA" id="ARBA00006485"/>
    </source>
</evidence>
<reference evidence="12" key="1">
    <citation type="submission" date="2021-01" db="EMBL/GenBank/DDBJ databases">
        <title>Adiantum capillus-veneris genome.</title>
        <authorList>
            <person name="Fang Y."/>
            <person name="Liao Q."/>
        </authorList>
    </citation>
    <scope>NUCLEOTIDE SEQUENCE</scope>
    <source>
        <strain evidence="12">H3</strain>
        <tissue evidence="12">Leaf</tissue>
    </source>
</reference>
<dbReference type="SUPFAM" id="SSF56112">
    <property type="entry name" value="Protein kinase-like (PK-like)"/>
    <property type="match status" value="1"/>
</dbReference>
<dbReference type="InterPro" id="IPR000719">
    <property type="entry name" value="Prot_kinase_dom"/>
</dbReference>
<evidence type="ECO:0000256" key="3">
    <source>
        <dbReference type="ARBA" id="ARBA00022527"/>
    </source>
</evidence>
<evidence type="ECO:0000256" key="8">
    <source>
        <dbReference type="ARBA" id="ARBA00022840"/>
    </source>
</evidence>
<comment type="catalytic activity">
    <reaction evidence="9">
        <text>L-threonyl-[protein] + ATP = O-phospho-L-threonyl-[protein] + ADP + H(+)</text>
        <dbReference type="Rhea" id="RHEA:46608"/>
        <dbReference type="Rhea" id="RHEA-COMP:11060"/>
        <dbReference type="Rhea" id="RHEA-COMP:11605"/>
        <dbReference type="ChEBI" id="CHEBI:15378"/>
        <dbReference type="ChEBI" id="CHEBI:30013"/>
        <dbReference type="ChEBI" id="CHEBI:30616"/>
        <dbReference type="ChEBI" id="CHEBI:61977"/>
        <dbReference type="ChEBI" id="CHEBI:456216"/>
        <dbReference type="EC" id="2.7.11.22"/>
    </reaction>
</comment>
<dbReference type="CDD" id="cd07843">
    <property type="entry name" value="STKc_CDC2L1"/>
    <property type="match status" value="1"/>
</dbReference>
<proteinExistence type="inferred from homology"/>
<keyword evidence="3" id="KW-0723">Serine/threonine-protein kinase</keyword>
<evidence type="ECO:0000256" key="2">
    <source>
        <dbReference type="ARBA" id="ARBA00012425"/>
    </source>
</evidence>
<comment type="catalytic activity">
    <reaction evidence="10">
        <text>L-seryl-[protein] + ATP = O-phospho-L-seryl-[protein] + ADP + H(+)</text>
        <dbReference type="Rhea" id="RHEA:17989"/>
        <dbReference type="Rhea" id="RHEA-COMP:9863"/>
        <dbReference type="Rhea" id="RHEA-COMP:11604"/>
        <dbReference type="ChEBI" id="CHEBI:15378"/>
        <dbReference type="ChEBI" id="CHEBI:29999"/>
        <dbReference type="ChEBI" id="CHEBI:30616"/>
        <dbReference type="ChEBI" id="CHEBI:83421"/>
        <dbReference type="ChEBI" id="CHEBI:456216"/>
        <dbReference type="EC" id="2.7.11.22"/>
    </reaction>
</comment>